<feature type="transmembrane region" description="Helical" evidence="8">
    <location>
        <begin position="256"/>
        <end position="274"/>
    </location>
</feature>
<sequence length="411" mass="44418">MNISNTRGDTSPRKPYITVIFALALSGLSELASLFFIQPLLPILSKHYQVPIDHVSIILSVETALLAIGLLFTGSLSDRFGRKKLIVASLFSGSVLTCLCGFVSSWGILVAVMGLLGLTLSGIAAAATAYISEEVAPAFAGVVTGYFVFGNSMGGMSGRVFASQMITHTSLHNIFYGFSGLLFCISILVFLILPESKNFKPAAKLKLTRMINGASDHFRNKMILPMYGVGFIIFGVFTSLYNYLTFYVSHAPFNLSHAHAGLISICFALSVITAPQAGRLSNKYGATKVLTGLFSIMIIGMLLSLTHTLPTLLLGVVIFTGCFFGCHSIGLRWVNKHATHDRGQAASLYLFCYYLGGSTLGYCNGYVYTFMGWAGMASFVIVLLLIGISVATYLRHHINQQDVEEVVAVKS</sequence>
<evidence type="ECO:0000313" key="10">
    <source>
        <dbReference type="EMBL" id="TCK46402.1"/>
    </source>
</evidence>
<keyword evidence="7 8" id="KW-0472">Membrane</keyword>
<dbReference type="InterPro" id="IPR011701">
    <property type="entry name" value="MFS"/>
</dbReference>
<feature type="transmembrane region" description="Helical" evidence="8">
    <location>
        <begin position="174"/>
        <end position="193"/>
    </location>
</feature>
<keyword evidence="6 8" id="KW-1133">Transmembrane helix</keyword>
<dbReference type="InterPro" id="IPR036259">
    <property type="entry name" value="MFS_trans_sf"/>
</dbReference>
<dbReference type="PANTHER" id="PTHR43271">
    <property type="entry name" value="BLL2771 PROTEIN"/>
    <property type="match status" value="1"/>
</dbReference>
<protein>
    <submittedName>
        <fullName evidence="10">Putative MFS family arabinose efflux permease</fullName>
    </submittedName>
</protein>
<evidence type="ECO:0000313" key="11">
    <source>
        <dbReference type="Proteomes" id="UP000295565"/>
    </source>
</evidence>
<feature type="transmembrane region" description="Helical" evidence="8">
    <location>
        <begin position="346"/>
        <end position="367"/>
    </location>
</feature>
<dbReference type="GO" id="GO:0005886">
    <property type="term" value="C:plasma membrane"/>
    <property type="evidence" value="ECO:0007669"/>
    <property type="project" value="UniProtKB-SubCell"/>
</dbReference>
<feature type="transmembrane region" description="Helical" evidence="8">
    <location>
        <begin position="286"/>
        <end position="306"/>
    </location>
</feature>
<evidence type="ECO:0000256" key="4">
    <source>
        <dbReference type="ARBA" id="ARBA00022475"/>
    </source>
</evidence>
<dbReference type="Gene3D" id="1.20.1250.20">
    <property type="entry name" value="MFS general substrate transporter like domains"/>
    <property type="match status" value="1"/>
</dbReference>
<feature type="transmembrane region" description="Helical" evidence="8">
    <location>
        <begin position="16"/>
        <end position="37"/>
    </location>
</feature>
<evidence type="ECO:0000256" key="8">
    <source>
        <dbReference type="SAM" id="Phobius"/>
    </source>
</evidence>
<feature type="transmembrane region" description="Helical" evidence="8">
    <location>
        <begin position="373"/>
        <end position="394"/>
    </location>
</feature>
<dbReference type="RefSeq" id="WP_224054964.1">
    <property type="nucleotide sequence ID" value="NZ_OU594967.1"/>
</dbReference>
<dbReference type="SUPFAM" id="SSF103473">
    <property type="entry name" value="MFS general substrate transporter"/>
    <property type="match status" value="1"/>
</dbReference>
<dbReference type="PROSITE" id="PS50850">
    <property type="entry name" value="MFS"/>
    <property type="match status" value="1"/>
</dbReference>
<keyword evidence="11" id="KW-1185">Reference proteome</keyword>
<evidence type="ECO:0000259" key="9">
    <source>
        <dbReference type="PROSITE" id="PS50850"/>
    </source>
</evidence>
<feature type="transmembrane region" description="Helical" evidence="8">
    <location>
        <begin position="312"/>
        <end position="334"/>
    </location>
</feature>
<comment type="caution">
    <text evidence="10">The sequence shown here is derived from an EMBL/GenBank/DDBJ whole genome shotgun (WGS) entry which is preliminary data.</text>
</comment>
<name>A0A4R1J7E3_9GAMM</name>
<comment type="similarity">
    <text evidence="2">Belongs to the major facilitator superfamily.</text>
</comment>
<reference evidence="10 11" key="1">
    <citation type="submission" date="2019-03" db="EMBL/GenBank/DDBJ databases">
        <title>Genomic Encyclopedia of Type Strains, Phase IV (KMG-IV): sequencing the most valuable type-strain genomes for metagenomic binning, comparative biology and taxonomic classification.</title>
        <authorList>
            <person name="Goeker M."/>
        </authorList>
    </citation>
    <scope>NUCLEOTIDE SEQUENCE [LARGE SCALE GENOMIC DNA]</scope>
    <source>
        <strain evidence="10 11">DSM 18577</strain>
    </source>
</reference>
<dbReference type="GO" id="GO:0022857">
    <property type="term" value="F:transmembrane transporter activity"/>
    <property type="evidence" value="ECO:0007669"/>
    <property type="project" value="InterPro"/>
</dbReference>
<evidence type="ECO:0000256" key="1">
    <source>
        <dbReference type="ARBA" id="ARBA00004651"/>
    </source>
</evidence>
<evidence type="ECO:0000256" key="3">
    <source>
        <dbReference type="ARBA" id="ARBA00022448"/>
    </source>
</evidence>
<keyword evidence="3" id="KW-0813">Transport</keyword>
<dbReference type="InterPro" id="IPR020846">
    <property type="entry name" value="MFS_dom"/>
</dbReference>
<gene>
    <name evidence="10" type="ORF">EV690_3681</name>
</gene>
<feature type="transmembrane region" description="Helical" evidence="8">
    <location>
        <begin position="85"/>
        <end position="104"/>
    </location>
</feature>
<evidence type="ECO:0000256" key="6">
    <source>
        <dbReference type="ARBA" id="ARBA00022989"/>
    </source>
</evidence>
<evidence type="ECO:0000256" key="5">
    <source>
        <dbReference type="ARBA" id="ARBA00022692"/>
    </source>
</evidence>
<evidence type="ECO:0000256" key="2">
    <source>
        <dbReference type="ARBA" id="ARBA00008335"/>
    </source>
</evidence>
<feature type="domain" description="Major facilitator superfamily (MFS) profile" evidence="9">
    <location>
        <begin position="19"/>
        <end position="399"/>
    </location>
</feature>
<feature type="transmembrane region" description="Helical" evidence="8">
    <location>
        <begin position="224"/>
        <end position="244"/>
    </location>
</feature>
<feature type="transmembrane region" description="Helical" evidence="8">
    <location>
        <begin position="57"/>
        <end position="73"/>
    </location>
</feature>
<dbReference type="Pfam" id="PF07690">
    <property type="entry name" value="MFS_1"/>
    <property type="match status" value="2"/>
</dbReference>
<proteinExistence type="inferred from homology"/>
<feature type="transmembrane region" description="Helical" evidence="8">
    <location>
        <begin position="110"/>
        <end position="131"/>
    </location>
</feature>
<dbReference type="PANTHER" id="PTHR43271:SF1">
    <property type="entry name" value="INNER MEMBRANE TRANSPORT PROTEIN YNFM"/>
    <property type="match status" value="1"/>
</dbReference>
<comment type="subcellular location">
    <subcellularLocation>
        <location evidence="1">Cell membrane</location>
        <topology evidence="1">Multi-pass membrane protein</topology>
    </subcellularLocation>
</comment>
<keyword evidence="5 8" id="KW-0812">Transmembrane</keyword>
<dbReference type="Proteomes" id="UP000295565">
    <property type="component" value="Unassembled WGS sequence"/>
</dbReference>
<evidence type="ECO:0000256" key="7">
    <source>
        <dbReference type="ARBA" id="ARBA00023136"/>
    </source>
</evidence>
<accession>A0A4R1J7E3</accession>
<feature type="transmembrane region" description="Helical" evidence="8">
    <location>
        <begin position="138"/>
        <end position="162"/>
    </location>
</feature>
<dbReference type="CDD" id="cd17324">
    <property type="entry name" value="MFS_NepI_like"/>
    <property type="match status" value="1"/>
</dbReference>
<keyword evidence="4" id="KW-1003">Cell membrane</keyword>
<dbReference type="AlphaFoldDB" id="A0A4R1J7E3"/>
<organism evidence="10 11">
    <name type="scientific">Celerinatantimonas diazotrophica</name>
    <dbReference type="NCBI Taxonomy" id="412034"/>
    <lineage>
        <taxon>Bacteria</taxon>
        <taxon>Pseudomonadati</taxon>
        <taxon>Pseudomonadota</taxon>
        <taxon>Gammaproteobacteria</taxon>
        <taxon>Celerinatantimonadaceae</taxon>
        <taxon>Celerinatantimonas</taxon>
    </lineage>
</organism>
<dbReference type="EMBL" id="SMGD01000019">
    <property type="protein sequence ID" value="TCK46402.1"/>
    <property type="molecule type" value="Genomic_DNA"/>
</dbReference>